<dbReference type="CDD" id="cd00009">
    <property type="entry name" value="AAA"/>
    <property type="match status" value="1"/>
</dbReference>
<dbReference type="SUPFAM" id="SSF52540">
    <property type="entry name" value="P-loop containing nucleoside triphosphate hydrolases"/>
    <property type="match status" value="1"/>
</dbReference>
<dbReference type="PROSITE" id="PS50045">
    <property type="entry name" value="SIGMA54_INTERACT_4"/>
    <property type="match status" value="1"/>
</dbReference>
<dbReference type="InterPro" id="IPR002197">
    <property type="entry name" value="HTH_Fis"/>
</dbReference>
<evidence type="ECO:0000256" key="4">
    <source>
        <dbReference type="ARBA" id="ARBA00023125"/>
    </source>
</evidence>
<dbReference type="InterPro" id="IPR045343">
    <property type="entry name" value="VpsR"/>
</dbReference>
<dbReference type="InterPro" id="IPR003593">
    <property type="entry name" value="AAA+_ATPase"/>
</dbReference>
<dbReference type="Pfam" id="PF00158">
    <property type="entry name" value="Sigma54_activat"/>
    <property type="match status" value="1"/>
</dbReference>
<evidence type="ECO:0000259" key="6">
    <source>
        <dbReference type="PROSITE" id="PS50045"/>
    </source>
</evidence>
<dbReference type="PANTHER" id="PTHR32071:SF120">
    <property type="entry name" value="TRANSCRIPTIONAL REGULATOR-RELATED"/>
    <property type="match status" value="1"/>
</dbReference>
<dbReference type="Gene3D" id="1.10.8.60">
    <property type="match status" value="1"/>
</dbReference>
<sequence>MKLHGITLLECETADQLQRALRAGCTVGVVVLVEPSQLESIAACDSLLGQGEVLWIGLIARSLLALPAVRTLVADYLINFIALPAPIEHIDLVLRHARGMALVRSQPRSALSDPVASNDPAPMVGNTVQMHRLLHQIKRIARTDAAVLINGQSGTGKELAAQSIHRQSARRQAPFVAVNCGAIPAQLFQSELFGAEKGAYTGATQRRIGRIEAAQGGTLFLDEIGDLPMEMQVNLLRFLQEKTIERVGGNQTLQIDARIIAATHIDLAEAVAQGRFREDLYYRINVVCITTPRLADRVEDIEDIARHYFVHFAHRHNRSLRGFSKSALQAMLHHGWPGNVRELVNRVQRAVVMAEGRFIQPEDLGFDRPSEPLVLMSLDHARATADRAMIRRALAQARNHISQAAQLLGISRVTLYRLIEKYQLHPQKISLISAHGEQFFQLVSALHAADSEGDAAENYGELTR</sequence>
<dbReference type="InterPro" id="IPR025944">
    <property type="entry name" value="Sigma_54_int_dom_CS"/>
</dbReference>
<keyword evidence="2" id="KW-0067">ATP-binding</keyword>
<comment type="caution">
    <text evidence="7">The sequence shown here is derived from an EMBL/GenBank/DDBJ whole genome shotgun (WGS) entry which is preliminary data.</text>
</comment>
<evidence type="ECO:0000256" key="1">
    <source>
        <dbReference type="ARBA" id="ARBA00022741"/>
    </source>
</evidence>
<dbReference type="EMBL" id="BAAAZE010000008">
    <property type="protein sequence ID" value="GAA4021257.1"/>
    <property type="molecule type" value="Genomic_DNA"/>
</dbReference>
<feature type="domain" description="Sigma-54 factor interaction" evidence="6">
    <location>
        <begin position="123"/>
        <end position="352"/>
    </location>
</feature>
<evidence type="ECO:0000256" key="3">
    <source>
        <dbReference type="ARBA" id="ARBA00023015"/>
    </source>
</evidence>
<dbReference type="SUPFAM" id="SSF46689">
    <property type="entry name" value="Homeodomain-like"/>
    <property type="match status" value="1"/>
</dbReference>
<dbReference type="Pfam" id="PF25601">
    <property type="entry name" value="AAA_lid_14"/>
    <property type="match status" value="1"/>
</dbReference>
<dbReference type="PANTHER" id="PTHR32071">
    <property type="entry name" value="TRANSCRIPTIONAL REGULATORY PROTEIN"/>
    <property type="match status" value="1"/>
</dbReference>
<evidence type="ECO:0000313" key="8">
    <source>
        <dbReference type="Proteomes" id="UP001501353"/>
    </source>
</evidence>
<gene>
    <name evidence="7" type="ORF">GCM10022212_17680</name>
</gene>
<dbReference type="PROSITE" id="PS00676">
    <property type="entry name" value="SIGMA54_INTERACT_2"/>
    <property type="match status" value="1"/>
</dbReference>
<evidence type="ECO:0000256" key="2">
    <source>
        <dbReference type="ARBA" id="ARBA00022840"/>
    </source>
</evidence>
<dbReference type="InterPro" id="IPR058031">
    <property type="entry name" value="AAA_lid_NorR"/>
</dbReference>
<dbReference type="InterPro" id="IPR025943">
    <property type="entry name" value="Sigma_54_int_dom_ATP-bd_2"/>
</dbReference>
<keyword evidence="8" id="KW-1185">Reference proteome</keyword>
<protein>
    <submittedName>
        <fullName evidence="7">Sigma-54 dependent transcriptional regulator</fullName>
    </submittedName>
</protein>
<keyword evidence="5" id="KW-0804">Transcription</keyword>
<name>A0ABP7T578_9BURK</name>
<keyword evidence="1" id="KW-0547">Nucleotide-binding</keyword>
<keyword evidence="3" id="KW-0805">Transcription regulation</keyword>
<dbReference type="Gene3D" id="1.10.10.60">
    <property type="entry name" value="Homeodomain-like"/>
    <property type="match status" value="1"/>
</dbReference>
<accession>A0ABP7T578</accession>
<dbReference type="Proteomes" id="UP001501353">
    <property type="component" value="Unassembled WGS sequence"/>
</dbReference>
<evidence type="ECO:0000313" key="7">
    <source>
        <dbReference type="EMBL" id="GAA4021257.1"/>
    </source>
</evidence>
<keyword evidence="4" id="KW-0238">DNA-binding</keyword>
<dbReference type="InterPro" id="IPR009057">
    <property type="entry name" value="Homeodomain-like_sf"/>
</dbReference>
<dbReference type="PRINTS" id="PR01590">
    <property type="entry name" value="HTHFIS"/>
</dbReference>
<reference evidence="8" key="1">
    <citation type="journal article" date="2019" name="Int. J. Syst. Evol. Microbiol.">
        <title>The Global Catalogue of Microorganisms (GCM) 10K type strain sequencing project: providing services to taxonomists for standard genome sequencing and annotation.</title>
        <authorList>
            <consortium name="The Broad Institute Genomics Platform"/>
            <consortium name="The Broad Institute Genome Sequencing Center for Infectious Disease"/>
            <person name="Wu L."/>
            <person name="Ma J."/>
        </authorList>
    </citation>
    <scope>NUCLEOTIDE SEQUENCE [LARGE SCALE GENOMIC DNA]</scope>
    <source>
        <strain evidence="8">JCM 16673</strain>
    </source>
</reference>
<dbReference type="SMART" id="SM00382">
    <property type="entry name" value="AAA"/>
    <property type="match status" value="1"/>
</dbReference>
<proteinExistence type="predicted"/>
<dbReference type="Pfam" id="PF02954">
    <property type="entry name" value="HTH_8"/>
    <property type="match status" value="1"/>
</dbReference>
<dbReference type="InterPro" id="IPR002078">
    <property type="entry name" value="Sigma_54_int"/>
</dbReference>
<evidence type="ECO:0000256" key="5">
    <source>
        <dbReference type="ARBA" id="ARBA00023163"/>
    </source>
</evidence>
<dbReference type="Pfam" id="PF20161">
    <property type="entry name" value="VpsR"/>
    <property type="match status" value="1"/>
</dbReference>
<dbReference type="InterPro" id="IPR027417">
    <property type="entry name" value="P-loop_NTPase"/>
</dbReference>
<organism evidence="7 8">
    <name type="scientific">Actimicrobium antarcticum</name>
    <dbReference type="NCBI Taxonomy" id="1051899"/>
    <lineage>
        <taxon>Bacteria</taxon>
        <taxon>Pseudomonadati</taxon>
        <taxon>Pseudomonadota</taxon>
        <taxon>Betaproteobacteria</taxon>
        <taxon>Burkholderiales</taxon>
        <taxon>Oxalobacteraceae</taxon>
        <taxon>Actimicrobium</taxon>
    </lineage>
</organism>
<dbReference type="PROSITE" id="PS00688">
    <property type="entry name" value="SIGMA54_INTERACT_3"/>
    <property type="match status" value="1"/>
</dbReference>
<dbReference type="Gene3D" id="3.40.50.300">
    <property type="entry name" value="P-loop containing nucleotide triphosphate hydrolases"/>
    <property type="match status" value="1"/>
</dbReference>